<feature type="compositionally biased region" description="Basic residues" evidence="7">
    <location>
        <begin position="789"/>
        <end position="802"/>
    </location>
</feature>
<reference evidence="9" key="1">
    <citation type="submission" date="2022-11" db="EMBL/GenBank/DDBJ databases">
        <title>Minimal conservation of predation-associated metabolite biosynthetic gene clusters underscores biosynthetic potential of Myxococcota including descriptions for ten novel species: Archangium lansinium sp. nov., Myxococcus landrumus sp. nov., Nannocystis bai.</title>
        <authorList>
            <person name="Ahearne A."/>
            <person name="Stevens C."/>
            <person name="Phillips K."/>
        </authorList>
    </citation>
    <scope>NUCLEOTIDE SEQUENCE</scope>
    <source>
        <strain evidence="9">Na p29</strain>
    </source>
</reference>
<dbReference type="SMART" id="SM00220">
    <property type="entry name" value="S_TKc"/>
    <property type="match status" value="1"/>
</dbReference>
<dbReference type="SMART" id="SM00320">
    <property type="entry name" value="WD40"/>
    <property type="match status" value="14"/>
</dbReference>
<feature type="repeat" description="WD" evidence="5">
    <location>
        <begin position="1332"/>
        <end position="1365"/>
    </location>
</feature>
<feature type="compositionally biased region" description="Basic residues" evidence="7">
    <location>
        <begin position="525"/>
        <end position="596"/>
    </location>
</feature>
<dbReference type="PANTHER" id="PTHR44129">
    <property type="entry name" value="WD REPEAT-CONTAINING PROTEIN POP1"/>
    <property type="match status" value="1"/>
</dbReference>
<feature type="compositionally biased region" description="Basic residues" evidence="7">
    <location>
        <begin position="478"/>
        <end position="489"/>
    </location>
</feature>
<feature type="compositionally biased region" description="Low complexity" evidence="7">
    <location>
        <begin position="419"/>
        <end position="435"/>
    </location>
</feature>
<dbReference type="InterPro" id="IPR036322">
    <property type="entry name" value="WD40_repeat_dom_sf"/>
</dbReference>
<dbReference type="InterPro" id="IPR050349">
    <property type="entry name" value="WD_LIS1/nudF_dynein_reg"/>
</dbReference>
<dbReference type="SUPFAM" id="SSF50978">
    <property type="entry name" value="WD40 repeat-like"/>
    <property type="match status" value="2"/>
</dbReference>
<dbReference type="CDD" id="cd00200">
    <property type="entry name" value="WD40"/>
    <property type="match status" value="2"/>
</dbReference>
<dbReference type="GO" id="GO:0004672">
    <property type="term" value="F:protein kinase activity"/>
    <property type="evidence" value="ECO:0007669"/>
    <property type="project" value="InterPro"/>
</dbReference>
<dbReference type="Gene3D" id="2.130.10.10">
    <property type="entry name" value="YVTN repeat-like/Quinoprotein amine dehydrogenase"/>
    <property type="match status" value="5"/>
</dbReference>
<keyword evidence="9" id="KW-0418">Kinase</keyword>
<evidence type="ECO:0000313" key="10">
    <source>
        <dbReference type="Proteomes" id="UP001150924"/>
    </source>
</evidence>
<feature type="binding site" evidence="6">
    <location>
        <position position="72"/>
    </location>
    <ligand>
        <name>ATP</name>
        <dbReference type="ChEBI" id="CHEBI:30616"/>
    </ligand>
</feature>
<feature type="repeat" description="WD" evidence="5">
    <location>
        <begin position="1456"/>
        <end position="1497"/>
    </location>
</feature>
<feature type="domain" description="Protein kinase" evidence="8">
    <location>
        <begin position="43"/>
        <end position="312"/>
    </location>
</feature>
<dbReference type="InterPro" id="IPR015943">
    <property type="entry name" value="WD40/YVTN_repeat-like_dom_sf"/>
</dbReference>
<dbReference type="PROSITE" id="PS00678">
    <property type="entry name" value="WD_REPEATS_1"/>
    <property type="match status" value="2"/>
</dbReference>
<feature type="compositionally biased region" description="Basic residues" evidence="7">
    <location>
        <begin position="666"/>
        <end position="675"/>
    </location>
</feature>
<keyword evidence="3 6" id="KW-0547">Nucleotide-binding</keyword>
<evidence type="ECO:0000256" key="2">
    <source>
        <dbReference type="ARBA" id="ARBA00022737"/>
    </source>
</evidence>
<dbReference type="Pfam" id="PF00069">
    <property type="entry name" value="Pkinase"/>
    <property type="match status" value="1"/>
</dbReference>
<feature type="repeat" description="WD" evidence="5">
    <location>
        <begin position="1373"/>
        <end position="1414"/>
    </location>
</feature>
<dbReference type="Pfam" id="PF00400">
    <property type="entry name" value="WD40"/>
    <property type="match status" value="13"/>
</dbReference>
<dbReference type="InterPro" id="IPR001680">
    <property type="entry name" value="WD40_rpt"/>
</dbReference>
<feature type="compositionally biased region" description="Basic and acidic residues" evidence="7">
    <location>
        <begin position="459"/>
        <end position="468"/>
    </location>
</feature>
<dbReference type="Pfam" id="PF20703">
    <property type="entry name" value="nSTAND1"/>
    <property type="match status" value="1"/>
</dbReference>
<feature type="repeat" description="WD" evidence="5">
    <location>
        <begin position="1498"/>
        <end position="1529"/>
    </location>
</feature>
<dbReference type="Gene3D" id="3.40.50.300">
    <property type="entry name" value="P-loop containing nucleotide triphosphate hydrolases"/>
    <property type="match status" value="1"/>
</dbReference>
<dbReference type="PRINTS" id="PR00320">
    <property type="entry name" value="GPROTEINBRPT"/>
</dbReference>
<evidence type="ECO:0000256" key="5">
    <source>
        <dbReference type="PROSITE-ProRule" id="PRU00221"/>
    </source>
</evidence>
<feature type="compositionally biased region" description="Low complexity" evidence="7">
    <location>
        <begin position="500"/>
        <end position="520"/>
    </location>
</feature>
<keyword evidence="2" id="KW-0677">Repeat</keyword>
<keyword evidence="4 6" id="KW-0067">ATP-binding</keyword>
<feature type="repeat" description="WD" evidence="5">
    <location>
        <begin position="1001"/>
        <end position="1032"/>
    </location>
</feature>
<dbReference type="EMBL" id="JAPNKE010000002">
    <property type="protein sequence ID" value="MCY1004244.1"/>
    <property type="molecule type" value="Genomic_DNA"/>
</dbReference>
<feature type="repeat" description="WD" evidence="5">
    <location>
        <begin position="1250"/>
        <end position="1281"/>
    </location>
</feature>
<comment type="caution">
    <text evidence="9">The sequence shown here is derived from an EMBL/GenBank/DDBJ whole genome shotgun (WGS) entry which is preliminary data.</text>
</comment>
<dbReference type="GO" id="GO:0005524">
    <property type="term" value="F:ATP binding"/>
    <property type="evidence" value="ECO:0007669"/>
    <property type="project" value="UniProtKB-UniRule"/>
</dbReference>
<dbReference type="PROSITE" id="PS50294">
    <property type="entry name" value="WD_REPEATS_REGION"/>
    <property type="match status" value="12"/>
</dbReference>
<dbReference type="InterPro" id="IPR017441">
    <property type="entry name" value="Protein_kinase_ATP_BS"/>
</dbReference>
<evidence type="ECO:0000256" key="6">
    <source>
        <dbReference type="PROSITE-ProRule" id="PRU10141"/>
    </source>
</evidence>
<accession>A0A9X3IVA2</accession>
<evidence type="ECO:0000256" key="1">
    <source>
        <dbReference type="ARBA" id="ARBA00022574"/>
    </source>
</evidence>
<dbReference type="InterPro" id="IPR027417">
    <property type="entry name" value="P-loop_NTPase"/>
</dbReference>
<feature type="region of interest" description="Disordered" evidence="7">
    <location>
        <begin position="1280"/>
        <end position="1299"/>
    </location>
</feature>
<sequence>MDRGGRDTGAGLGRATAPLTQPLAAPGAATELSLGPGRWLKHYEIIRELGRGGMGRVFLARDTRLARLCAIKLLHAWGGERAGRFLAEARATARCRHEHIVGVYEVDEVQGCPYMVLEYLEGRTLRAWLDEREPLSPRQAAERLLPVVRALACAHAMGIVHRDLKPENVLVGDAGQVKVLDFGVAKRLTGDAASWLVTDGAPGPGDGPTLDGACVGTPAYMSPEQWLGRPVDARTDLWAAGLVLHEILTGAHPLAPLSAARLAGVRDLAAPMPSLAAARPDLGPIADLVDACLAKDPERRLASADLLLRALVALVTDDAPSARDAAPFAGLAAFQEAAAARFFGRERDTAAVLARLRQQQLVVIAGPSGAGKSSLVRAGLIPALKRSGARWDAFILRPGRRPLLALADVLAQLRPPGPRAAEASPRAVAPAGAPGDRPDAHGAPSLRARARSGPRRPVAPRDRPRGLCEQRAPARSRASLRRRRLAPARRRADASRRRLAPAPSRADARQARLAPAPSRADASRRRLAPARRRPAPARPRPSARRRRPRRLAPRPSRPRRRPPARALPRRRRPSPPVRRPVRGALHPRRRRRRAGRLPRLPRERRRRRLLPGAGRPRRPQRLPRPGRRGPPLHQRGHPRPRPPPAARPRRPARRPRAPGRGGRLPLRGRRPRRRDAGRPGQHPLPAPAAAIHGRPPVGHARRCAPAAHPRQLPRPRRGRRRALHPRRRRPLDPRGARAAARARDPAAPGHPGAHARRRQPRRAARPRARGRRRRPGRAAPRGRAPPPDRRRRRARRRHRRAGPRVAGRALGPAAPVARREPAGRPFLARLRAAAQQWRASGRAEGTLWREDAAEEARVWSGRRRAPEAAARLPLGADEEQYLAAVVARLGRAEARRRRRLFAVITALVAVAAVVSWLALRARAEALRAHDETARAEALAARADAEARQARNATRMAAARELELRDPTTALALVRELEPPDLPREWADLALRARDGGLYVTVLPHPARVQHAAFAPDERSVATAGEDHLVRLWHDDREPRVFAGHRAKVSTVGFSPDGRLLVSASADRTVRLWPVDGGEPRVLRGHDRAVTSAAFSPDGRRLVSTSFDHTVRVWPVDGGGEPLVLRGHSDAVLFAAWSPDGRRLASTGYDATTRVWSAEGGAPLATFVEEHGCYALDWSPDGAALVVGCNDDAAQIHDLARPEAPPRRLAGHDGPVMAVAWSRDGRRVLTGSYDATIRVWPRGGDGPPQVLRGHEGAVHSLAWSRDGRRILAGSWDRSARVWRPEGRPPPRAVHAPGESMHGAAFGPDGRVAIAEHDRVRVWDPSRDGPDGVLRGHAGAVYGLAWSPDGRRLATASTDATARVWDLGGREPRVLQGHGDWLAGVGWSPDGRRLATASGDRTARLWDLADGRELAVLRHDEAVNTAEWSPDGARILTSSLDKAARVWGSERGDLQLVLRGHHESVLAATWSPDGLRILTTSEDMTARLWDPDSGAELAVLRGHVGGVTRGAWTRDGRWIATSSKDRTVRVWPADGAGDPLVLRGHDATVNTVHWDPGGRRIVSASHDGSVRLWTDLETLTRVDDPELWSATRHCVDVDRRVALLNVAPEAAAAARAACLERVALAGPAL</sequence>
<gene>
    <name evidence="9" type="ORF">OV079_01395</name>
</gene>
<dbReference type="PROSITE" id="PS50082">
    <property type="entry name" value="WD_REPEATS_2"/>
    <property type="match status" value="12"/>
</dbReference>
<dbReference type="PROSITE" id="PS50011">
    <property type="entry name" value="PROTEIN_KINASE_DOM"/>
    <property type="match status" value="1"/>
</dbReference>
<dbReference type="Gene3D" id="1.10.510.10">
    <property type="entry name" value="Transferase(Phosphotransferase) domain 1"/>
    <property type="match status" value="1"/>
</dbReference>
<keyword evidence="9" id="KW-0808">Transferase</keyword>
<feature type="compositionally biased region" description="Basic residues" evidence="7">
    <location>
        <begin position="753"/>
        <end position="776"/>
    </location>
</feature>
<feature type="repeat" description="WD" evidence="5">
    <location>
        <begin position="1540"/>
        <end position="1571"/>
    </location>
</feature>
<evidence type="ECO:0000259" key="8">
    <source>
        <dbReference type="PROSITE" id="PS50011"/>
    </source>
</evidence>
<protein>
    <submittedName>
        <fullName evidence="9">Protein kinase</fullName>
    </submittedName>
</protein>
<dbReference type="SUPFAM" id="SSF56112">
    <property type="entry name" value="Protein kinase-like (PK-like)"/>
    <property type="match status" value="1"/>
</dbReference>
<keyword evidence="10" id="KW-1185">Reference proteome</keyword>
<feature type="repeat" description="WD" evidence="5">
    <location>
        <begin position="1414"/>
        <end position="1455"/>
    </location>
</feature>
<evidence type="ECO:0000256" key="7">
    <source>
        <dbReference type="SAM" id="MobiDB-lite"/>
    </source>
</evidence>
<feature type="compositionally biased region" description="Basic residues" evidence="7">
    <location>
        <begin position="647"/>
        <end position="657"/>
    </location>
</feature>
<feature type="repeat" description="WD" evidence="5">
    <location>
        <begin position="1208"/>
        <end position="1239"/>
    </location>
</feature>
<dbReference type="Proteomes" id="UP001150924">
    <property type="component" value="Unassembled WGS sequence"/>
</dbReference>
<feature type="repeat" description="WD" evidence="5">
    <location>
        <begin position="1082"/>
        <end position="1113"/>
    </location>
</feature>
<evidence type="ECO:0000256" key="4">
    <source>
        <dbReference type="ARBA" id="ARBA00022840"/>
    </source>
</evidence>
<organism evidence="9 10">
    <name type="scientific">Nannocystis pusilla</name>
    <dbReference type="NCBI Taxonomy" id="889268"/>
    <lineage>
        <taxon>Bacteria</taxon>
        <taxon>Pseudomonadati</taxon>
        <taxon>Myxococcota</taxon>
        <taxon>Polyangia</taxon>
        <taxon>Nannocystales</taxon>
        <taxon>Nannocystaceae</taxon>
        <taxon>Nannocystis</taxon>
    </lineage>
</organism>
<keyword evidence="1 5" id="KW-0853">WD repeat</keyword>
<dbReference type="CDD" id="cd14014">
    <property type="entry name" value="STKc_PknB_like"/>
    <property type="match status" value="1"/>
</dbReference>
<dbReference type="InterPro" id="IPR049052">
    <property type="entry name" value="nSTAND1"/>
</dbReference>
<feature type="region of interest" description="Disordered" evidence="7">
    <location>
        <begin position="417"/>
        <end position="817"/>
    </location>
</feature>
<dbReference type="Gene3D" id="3.30.200.20">
    <property type="entry name" value="Phosphorylase Kinase, domain 1"/>
    <property type="match status" value="1"/>
</dbReference>
<feature type="repeat" description="WD" evidence="5">
    <location>
        <begin position="1124"/>
        <end position="1165"/>
    </location>
</feature>
<dbReference type="InterPro" id="IPR008271">
    <property type="entry name" value="Ser/Thr_kinase_AS"/>
</dbReference>
<dbReference type="InterPro" id="IPR000719">
    <property type="entry name" value="Prot_kinase_dom"/>
</dbReference>
<name>A0A9X3IVA2_9BACT</name>
<proteinExistence type="predicted"/>
<dbReference type="InterPro" id="IPR019775">
    <property type="entry name" value="WD40_repeat_CS"/>
</dbReference>
<dbReference type="PROSITE" id="PS00108">
    <property type="entry name" value="PROTEIN_KINASE_ST"/>
    <property type="match status" value="1"/>
</dbReference>
<feature type="compositionally biased region" description="Basic residues" evidence="7">
    <location>
        <begin position="711"/>
        <end position="729"/>
    </location>
</feature>
<feature type="compositionally biased region" description="Basic residues" evidence="7">
    <location>
        <begin position="602"/>
        <end position="627"/>
    </location>
</feature>
<evidence type="ECO:0000256" key="3">
    <source>
        <dbReference type="ARBA" id="ARBA00022741"/>
    </source>
</evidence>
<dbReference type="InterPro" id="IPR020472">
    <property type="entry name" value="WD40_PAC1"/>
</dbReference>
<dbReference type="InterPro" id="IPR011009">
    <property type="entry name" value="Kinase-like_dom_sf"/>
</dbReference>
<feature type="compositionally biased region" description="Low complexity" evidence="7">
    <location>
        <begin position="803"/>
        <end position="816"/>
    </location>
</feature>
<feature type="repeat" description="WD" evidence="5">
    <location>
        <begin position="1041"/>
        <end position="1082"/>
    </location>
</feature>
<dbReference type="PROSITE" id="PS00107">
    <property type="entry name" value="PROTEIN_KINASE_ATP"/>
    <property type="match status" value="1"/>
</dbReference>
<evidence type="ECO:0000313" key="9">
    <source>
        <dbReference type="EMBL" id="MCY1004244.1"/>
    </source>
</evidence>